<evidence type="ECO:0000313" key="4">
    <source>
        <dbReference type="RefSeq" id="XP_019646616.1"/>
    </source>
</evidence>
<organism evidence="3 4">
    <name type="scientific">Branchiostoma belcheri</name>
    <name type="common">Amphioxus</name>
    <dbReference type="NCBI Taxonomy" id="7741"/>
    <lineage>
        <taxon>Eukaryota</taxon>
        <taxon>Metazoa</taxon>
        <taxon>Chordata</taxon>
        <taxon>Cephalochordata</taxon>
        <taxon>Leptocardii</taxon>
        <taxon>Amphioxiformes</taxon>
        <taxon>Branchiostomatidae</taxon>
        <taxon>Branchiostoma</taxon>
    </lineage>
</organism>
<dbReference type="InterPro" id="IPR000488">
    <property type="entry name" value="Death_dom"/>
</dbReference>
<keyword evidence="1" id="KW-0175">Coiled coil</keyword>
<accession>A0A6P5AX46</accession>
<feature type="coiled-coil region" evidence="1">
    <location>
        <begin position="167"/>
        <end position="197"/>
    </location>
</feature>
<dbReference type="Proteomes" id="UP000515135">
    <property type="component" value="Unplaced"/>
</dbReference>
<dbReference type="GeneID" id="109487088"/>
<name>A0A6P5AX46_BRABE</name>
<proteinExistence type="predicted"/>
<protein>
    <submittedName>
        <fullName evidence="4">Uncharacterized protein LOC109487088 isoform X1</fullName>
    </submittedName>
</protein>
<dbReference type="RefSeq" id="XP_019646616.1">
    <property type="nucleotide sequence ID" value="XM_019791057.1"/>
</dbReference>
<sequence>MQQIVRDVLPLVGITTNKTSVDFVFILRKRIMEDDAKKRVEKTRQEYKIMWQKEKEAEERRKKELKVVSEGLSDYFRRNKTGTWAPMAVEMGLTPVDIGVIRTETMDRQEQLRRVLELWRYNMIMGGYGPQIGANIMIEYLGNAQMFDALRFLQPMLLKKLGIDVDVEQIRKEVKEKIALEARLKEEEEKANAEAAAIGNGIVNGINGDVNCVA</sequence>
<keyword evidence="3" id="KW-1185">Reference proteome</keyword>
<dbReference type="GO" id="GO:0007165">
    <property type="term" value="P:signal transduction"/>
    <property type="evidence" value="ECO:0007669"/>
    <property type="project" value="InterPro"/>
</dbReference>
<evidence type="ECO:0000259" key="2">
    <source>
        <dbReference type="PROSITE" id="PS50017"/>
    </source>
</evidence>
<dbReference type="SUPFAM" id="SSF47986">
    <property type="entry name" value="DEATH domain"/>
    <property type="match status" value="1"/>
</dbReference>
<evidence type="ECO:0000313" key="3">
    <source>
        <dbReference type="Proteomes" id="UP000515135"/>
    </source>
</evidence>
<dbReference type="AlphaFoldDB" id="A0A6P5AX46"/>
<reference evidence="4" key="1">
    <citation type="submission" date="2025-08" db="UniProtKB">
        <authorList>
            <consortium name="RefSeq"/>
        </authorList>
    </citation>
    <scope>IDENTIFICATION</scope>
    <source>
        <tissue evidence="4">Gonad</tissue>
    </source>
</reference>
<dbReference type="PROSITE" id="PS50017">
    <property type="entry name" value="DEATH_DOMAIN"/>
    <property type="match status" value="1"/>
</dbReference>
<dbReference type="KEGG" id="bbel:109487088"/>
<gene>
    <name evidence="4" type="primary">LOC109487088</name>
</gene>
<feature type="domain" description="Death" evidence="2">
    <location>
        <begin position="84"/>
        <end position="157"/>
    </location>
</feature>
<dbReference type="InterPro" id="IPR011029">
    <property type="entry name" value="DEATH-like_dom_sf"/>
</dbReference>
<dbReference type="OrthoDB" id="10046946at2759"/>
<evidence type="ECO:0000256" key="1">
    <source>
        <dbReference type="SAM" id="Coils"/>
    </source>
</evidence>